<accession>A0A6G9IBA2</accession>
<dbReference type="GO" id="GO:0030420">
    <property type="term" value="P:establishment of competence for transformation"/>
    <property type="evidence" value="ECO:0007669"/>
    <property type="project" value="InterPro"/>
</dbReference>
<dbReference type="RefSeq" id="WP_166915552.1">
    <property type="nucleotide sequence ID" value="NZ_CP050253.1"/>
</dbReference>
<sequence>METNNSKELVQIILNKYSELGYLSSRSMFGGFGISLNGIMFGWVYENQFYLRANNDSVQVFKKLQMPPLNIYTGVISKLLQYYCVTDEIWHDSHLLNELICMSIEGANKDKTEKKRLREQRLKDLPNITLSVERLLVSVGITDIAKLRGLGAVKTFSLLRQQNHNISINMLYILSAAIRGYHVAMLSEDDKRALESEYNQE</sequence>
<name>A0A6G9IBA2_9GAMM</name>
<dbReference type="Gene3D" id="3.30.1460.30">
    <property type="entry name" value="YgaC/TfoX-N like chaperone"/>
    <property type="match status" value="1"/>
</dbReference>
<dbReference type="AlphaFoldDB" id="A0A6G9IBA2"/>
<dbReference type="Gene3D" id="1.10.150.20">
    <property type="entry name" value="5' to 3' exonuclease, C-terminal subdomain"/>
    <property type="match status" value="1"/>
</dbReference>
<feature type="domain" description="TfoX N-terminal" evidence="1">
    <location>
        <begin position="18"/>
        <end position="105"/>
    </location>
</feature>
<dbReference type="PANTHER" id="PTHR36121:SF1">
    <property type="entry name" value="PROTEIN SXY"/>
    <property type="match status" value="1"/>
</dbReference>
<reference evidence="3 4" key="1">
    <citation type="submission" date="2020-03" db="EMBL/GenBank/DDBJ databases">
        <title>Complete genome sequence of Orbus sp. IPMB12 (BCRC 80908).</title>
        <authorList>
            <person name="Lo W.-S."/>
            <person name="Chang T.-H."/>
            <person name="Kuo C.-H."/>
        </authorList>
    </citation>
    <scope>NUCLEOTIDE SEQUENCE [LARGE SCALE GENOMIC DNA]</scope>
    <source>
        <strain evidence="3 4">IPMB12</strain>
    </source>
</reference>
<dbReference type="FunCoup" id="A0A6G9IBA2">
    <property type="interactions" value="53"/>
</dbReference>
<dbReference type="Pfam" id="PF04994">
    <property type="entry name" value="TfoX_C"/>
    <property type="match status" value="1"/>
</dbReference>
<dbReference type="PANTHER" id="PTHR36121">
    <property type="entry name" value="PROTEIN SXY"/>
    <property type="match status" value="1"/>
</dbReference>
<evidence type="ECO:0000313" key="3">
    <source>
        <dbReference type="EMBL" id="QIQ21099.1"/>
    </source>
</evidence>
<evidence type="ECO:0000259" key="1">
    <source>
        <dbReference type="Pfam" id="PF04993"/>
    </source>
</evidence>
<gene>
    <name evidence="3" type="ORF">IPMB12_05055</name>
</gene>
<dbReference type="SUPFAM" id="SSF159894">
    <property type="entry name" value="YgaC/TfoX-N like"/>
    <property type="match status" value="1"/>
</dbReference>
<dbReference type="Pfam" id="PF04993">
    <property type="entry name" value="TfoX_N"/>
    <property type="match status" value="1"/>
</dbReference>
<dbReference type="InterPro" id="IPR047525">
    <property type="entry name" value="TfoX-like"/>
</dbReference>
<dbReference type="PIRSF" id="PIRSF028788">
    <property type="entry name" value="TfoX_Sxy"/>
    <property type="match status" value="1"/>
</dbReference>
<feature type="domain" description="TfoX C-terminal" evidence="2">
    <location>
        <begin position="119"/>
        <end position="197"/>
    </location>
</feature>
<proteinExistence type="predicted"/>
<dbReference type="InterPro" id="IPR026256">
    <property type="entry name" value="TfoX-like_gammaprotbact"/>
</dbReference>
<dbReference type="InterPro" id="IPR007077">
    <property type="entry name" value="TfoX_C"/>
</dbReference>
<dbReference type="InterPro" id="IPR007076">
    <property type="entry name" value="TfoX_N"/>
</dbReference>
<dbReference type="Proteomes" id="UP000501168">
    <property type="component" value="Chromosome"/>
</dbReference>
<protein>
    <submittedName>
        <fullName evidence="3">TfoX/Sxy family DNA transformation protein</fullName>
    </submittedName>
</protein>
<keyword evidence="4" id="KW-1185">Reference proteome</keyword>
<evidence type="ECO:0000313" key="4">
    <source>
        <dbReference type="Proteomes" id="UP000501168"/>
    </source>
</evidence>
<dbReference type="InParanoid" id="A0A6G9IBA2"/>
<organism evidence="3 4">
    <name type="scientific">Zophobihabitans entericus</name>
    <dbReference type="NCBI Taxonomy" id="1635327"/>
    <lineage>
        <taxon>Bacteria</taxon>
        <taxon>Pseudomonadati</taxon>
        <taxon>Pseudomonadota</taxon>
        <taxon>Gammaproteobacteria</taxon>
        <taxon>Orbales</taxon>
        <taxon>Orbaceae</taxon>
        <taxon>Zophobihabitans</taxon>
    </lineage>
</organism>
<evidence type="ECO:0000259" key="2">
    <source>
        <dbReference type="Pfam" id="PF04994"/>
    </source>
</evidence>
<dbReference type="KEGG" id="orb:IPMB12_05055"/>
<dbReference type="EMBL" id="CP050253">
    <property type="protein sequence ID" value="QIQ21099.1"/>
    <property type="molecule type" value="Genomic_DNA"/>
</dbReference>